<keyword evidence="4" id="KW-0472">Membrane</keyword>
<keyword evidence="1 2" id="KW-0408">Iron</keyword>
<dbReference type="PaxDb" id="3055-EDO99478"/>
<organism evidence="5 6">
    <name type="scientific">Chlamydomonas reinhardtii</name>
    <name type="common">Chlamydomonas smithii</name>
    <dbReference type="NCBI Taxonomy" id="3055"/>
    <lineage>
        <taxon>Eukaryota</taxon>
        <taxon>Viridiplantae</taxon>
        <taxon>Chlorophyta</taxon>
        <taxon>core chlorophytes</taxon>
        <taxon>Chlorophyceae</taxon>
        <taxon>CS clade</taxon>
        <taxon>Chlamydomonadales</taxon>
        <taxon>Chlamydomonadaceae</taxon>
        <taxon>Chlamydomonas</taxon>
    </lineage>
</organism>
<dbReference type="GO" id="GO:0005506">
    <property type="term" value="F:iron ion binding"/>
    <property type="evidence" value="ECO:0007669"/>
    <property type="project" value="InterPro"/>
</dbReference>
<dbReference type="InParanoid" id="A0A2K3CSM8"/>
<feature type="region of interest" description="Disordered" evidence="3">
    <location>
        <begin position="220"/>
        <end position="241"/>
    </location>
</feature>
<feature type="region of interest" description="Disordered" evidence="3">
    <location>
        <begin position="365"/>
        <end position="418"/>
    </location>
</feature>
<dbReference type="Pfam" id="PF00067">
    <property type="entry name" value="p450"/>
    <property type="match status" value="2"/>
</dbReference>
<dbReference type="PANTHER" id="PTHR24301:SF2">
    <property type="entry name" value="THROMBOXANE-A SYNTHASE"/>
    <property type="match status" value="1"/>
</dbReference>
<dbReference type="GO" id="GO:0004497">
    <property type="term" value="F:monooxygenase activity"/>
    <property type="evidence" value="ECO:0007669"/>
    <property type="project" value="UniProtKB-KW"/>
</dbReference>
<dbReference type="ExpressionAtlas" id="A0A2K3CSM8">
    <property type="expression patterns" value="baseline and differential"/>
</dbReference>
<dbReference type="EMBL" id="CM008977">
    <property type="protein sequence ID" value="PNW71294.1"/>
    <property type="molecule type" value="Genomic_DNA"/>
</dbReference>
<evidence type="ECO:0000256" key="2">
    <source>
        <dbReference type="RuleBase" id="RU000461"/>
    </source>
</evidence>
<comment type="similarity">
    <text evidence="2">Belongs to the cytochrome P450 family.</text>
</comment>
<gene>
    <name evidence="5" type="ORF">CHLRE_16g648200v5</name>
</gene>
<keyword evidence="1 2" id="KW-0349">Heme</keyword>
<dbReference type="GeneID" id="5723750"/>
<keyword evidence="4" id="KW-0812">Transmembrane</keyword>
<dbReference type="KEGG" id="cre:CHLRE_16g648200v5"/>
<name>A0A2K3CSM8_CHLRE</name>
<evidence type="ECO:0000313" key="5">
    <source>
        <dbReference type="EMBL" id="PNW71294.1"/>
    </source>
</evidence>
<dbReference type="GO" id="GO:0016705">
    <property type="term" value="F:oxidoreductase activity, acting on paired donors, with incorporation or reduction of molecular oxygen"/>
    <property type="evidence" value="ECO:0007669"/>
    <property type="project" value="InterPro"/>
</dbReference>
<evidence type="ECO:0000313" key="6">
    <source>
        <dbReference type="Proteomes" id="UP000006906"/>
    </source>
</evidence>
<dbReference type="InterPro" id="IPR002401">
    <property type="entry name" value="Cyt_P450_E_grp-I"/>
</dbReference>
<feature type="compositionally biased region" description="Gly residues" evidence="3">
    <location>
        <begin position="401"/>
        <end position="411"/>
    </location>
</feature>
<dbReference type="Gramene" id="PNW71294">
    <property type="protein sequence ID" value="PNW71294"/>
    <property type="gene ID" value="CHLRE_16g648200v5"/>
</dbReference>
<feature type="binding site" description="axial binding residue" evidence="1">
    <location>
        <position position="573"/>
    </location>
    <ligand>
        <name>heme</name>
        <dbReference type="ChEBI" id="CHEBI:30413"/>
    </ligand>
    <ligandPart>
        <name>Fe</name>
        <dbReference type="ChEBI" id="CHEBI:18248"/>
    </ligandPart>
</feature>
<reference evidence="5 6" key="1">
    <citation type="journal article" date="2007" name="Science">
        <title>The Chlamydomonas genome reveals the evolution of key animal and plant functions.</title>
        <authorList>
            <person name="Merchant S.S."/>
            <person name="Prochnik S.E."/>
            <person name="Vallon O."/>
            <person name="Harris E.H."/>
            <person name="Karpowicz S.J."/>
            <person name="Witman G.B."/>
            <person name="Terry A."/>
            <person name="Salamov A."/>
            <person name="Fritz-Laylin L.K."/>
            <person name="Marechal-Drouard L."/>
            <person name="Marshall W.F."/>
            <person name="Qu L.H."/>
            <person name="Nelson D.R."/>
            <person name="Sanderfoot A.A."/>
            <person name="Spalding M.H."/>
            <person name="Kapitonov V.V."/>
            <person name="Ren Q."/>
            <person name="Ferris P."/>
            <person name="Lindquist E."/>
            <person name="Shapiro H."/>
            <person name="Lucas S.M."/>
            <person name="Grimwood J."/>
            <person name="Schmutz J."/>
            <person name="Cardol P."/>
            <person name="Cerutti H."/>
            <person name="Chanfreau G."/>
            <person name="Chen C.L."/>
            <person name="Cognat V."/>
            <person name="Croft M.T."/>
            <person name="Dent R."/>
            <person name="Dutcher S."/>
            <person name="Fernandez E."/>
            <person name="Fukuzawa H."/>
            <person name="Gonzalez-Ballester D."/>
            <person name="Gonzalez-Halphen D."/>
            <person name="Hallmann A."/>
            <person name="Hanikenne M."/>
            <person name="Hippler M."/>
            <person name="Inwood W."/>
            <person name="Jabbari K."/>
            <person name="Kalanon M."/>
            <person name="Kuras R."/>
            <person name="Lefebvre P.A."/>
            <person name="Lemaire S.D."/>
            <person name="Lobanov A.V."/>
            <person name="Lohr M."/>
            <person name="Manuell A."/>
            <person name="Meier I."/>
            <person name="Mets L."/>
            <person name="Mittag M."/>
            <person name="Mittelmeier T."/>
            <person name="Moroney J.V."/>
            <person name="Moseley J."/>
            <person name="Napoli C."/>
            <person name="Nedelcu A.M."/>
            <person name="Niyogi K."/>
            <person name="Novoselov S.V."/>
            <person name="Paulsen I.T."/>
            <person name="Pazour G."/>
            <person name="Purton S."/>
            <person name="Ral J.P."/>
            <person name="Riano-Pachon D.M."/>
            <person name="Riekhof W."/>
            <person name="Rymarquis L."/>
            <person name="Schroda M."/>
            <person name="Stern D."/>
            <person name="Umen J."/>
            <person name="Willows R."/>
            <person name="Wilson N."/>
            <person name="Zimmer S.L."/>
            <person name="Allmer J."/>
            <person name="Balk J."/>
            <person name="Bisova K."/>
            <person name="Chen C.J."/>
            <person name="Elias M."/>
            <person name="Gendler K."/>
            <person name="Hauser C."/>
            <person name="Lamb M.R."/>
            <person name="Ledford H."/>
            <person name="Long J.C."/>
            <person name="Minagawa J."/>
            <person name="Page M.D."/>
            <person name="Pan J."/>
            <person name="Pootakham W."/>
            <person name="Roje S."/>
            <person name="Rose A."/>
            <person name="Stahlberg E."/>
            <person name="Terauchi A.M."/>
            <person name="Yang P."/>
            <person name="Ball S."/>
            <person name="Bowler C."/>
            <person name="Dieckmann C.L."/>
            <person name="Gladyshev V.N."/>
            <person name="Green P."/>
            <person name="Jorgensen R."/>
            <person name="Mayfield S."/>
            <person name="Mueller-Roeber B."/>
            <person name="Rajamani S."/>
            <person name="Sayre R.T."/>
            <person name="Brokstein P."/>
            <person name="Dubchak I."/>
            <person name="Goodstein D."/>
            <person name="Hornick L."/>
            <person name="Huang Y.W."/>
            <person name="Jhaveri J."/>
            <person name="Luo Y."/>
            <person name="Martinez D."/>
            <person name="Ngau W.C."/>
            <person name="Otillar B."/>
            <person name="Poliakov A."/>
            <person name="Porter A."/>
            <person name="Szajkowski L."/>
            <person name="Werner G."/>
            <person name="Zhou K."/>
            <person name="Grigoriev I.V."/>
            <person name="Rokhsar D.S."/>
            <person name="Grossman A.R."/>
        </authorList>
    </citation>
    <scope>NUCLEOTIDE SEQUENCE [LARGE SCALE GENOMIC DNA]</scope>
    <source>
        <strain evidence="6">CC-503</strain>
    </source>
</reference>
<sequence>MALLEQALRAGLQFALTPLGALCIIAGVALTWLGWAPVTRWRLRNIPGPFALPFLGHLPAISARDLVHFCHDVARQYGPVAQVWVAARPWIVVSDPVAARKIAYRSLARPSTVASFTHALVGEPRQVDDESIFWNRGPAWKASRRAFETSVLRPDRLAAHMPAVRRCTERFLARLAPYADGSTAVDMKDEYGVIALAITGEVAYGVSFWPSDEDAALLAAPTGGSGAATSSSSSSSSSSKSPSSALVRACHECMACFELPLATMYLPLQMLLPALRPLWLALAAALPDAAQRRHMEARQAVADVSRRLMREWQQQAAARANDSGGDGLLLKDQTPVVNGGSSSSGSGGISSSSFLAAMLKDQTGSNTACASSSGTDGGVGGGGGGSARGSESGTGPRVSGSGSGNGGGGGTEPPPRMSETQVISQGLSFILAGYDTTGTTLALTTFLLAHNPTTQEKLRAELVENRELLDSADGLAQLPYLDAVLKESQRLHPAVGHFWRDATSDIALPEMGGLVIPKGSFVSISIYNMHRDPAHWKEPERFIPERFLQATGGALGPTDPGAYVPFGSGPRMCVGYKMAIMVVKSVLAGLLLRYRVALHPRQPLPLRLKTGLTLEPADGVWVTLQPLLLPGAK</sequence>
<dbReference type="InterPro" id="IPR001128">
    <property type="entry name" value="Cyt_P450"/>
</dbReference>
<dbReference type="RefSeq" id="XP_042915390.1">
    <property type="nucleotide sequence ID" value="XM_043070746.1"/>
</dbReference>
<feature type="transmembrane region" description="Helical" evidence="4">
    <location>
        <begin position="12"/>
        <end position="35"/>
    </location>
</feature>
<dbReference type="AlphaFoldDB" id="A0A2K3CSM8"/>
<proteinExistence type="inferred from homology"/>
<protein>
    <recommendedName>
        <fullName evidence="7">Cytochrome P450, CYP711 clan</fullName>
    </recommendedName>
</protein>
<dbReference type="OrthoDB" id="535909at2759"/>
<dbReference type="PRINTS" id="PR00385">
    <property type="entry name" value="P450"/>
</dbReference>
<dbReference type="PRINTS" id="PR00463">
    <property type="entry name" value="EP450I"/>
</dbReference>
<feature type="compositionally biased region" description="Gly residues" evidence="3">
    <location>
        <begin position="375"/>
        <end position="387"/>
    </location>
</feature>
<evidence type="ECO:0000256" key="1">
    <source>
        <dbReference type="PIRSR" id="PIRSR602401-1"/>
    </source>
</evidence>
<keyword evidence="4" id="KW-1133">Transmembrane helix</keyword>
<dbReference type="Proteomes" id="UP000006906">
    <property type="component" value="Chromosome 16"/>
</dbReference>
<dbReference type="Gene3D" id="1.10.630.10">
    <property type="entry name" value="Cytochrome P450"/>
    <property type="match status" value="1"/>
</dbReference>
<dbReference type="SUPFAM" id="SSF48264">
    <property type="entry name" value="Cytochrome P450"/>
    <property type="match status" value="1"/>
</dbReference>
<comment type="cofactor">
    <cofactor evidence="1">
        <name>heme</name>
        <dbReference type="ChEBI" id="CHEBI:30413"/>
    </cofactor>
</comment>
<accession>A0A2K3CSM8</accession>
<dbReference type="PANTHER" id="PTHR24301">
    <property type="entry name" value="THROMBOXANE-A SYNTHASE"/>
    <property type="match status" value="1"/>
</dbReference>
<dbReference type="InterPro" id="IPR036396">
    <property type="entry name" value="Cyt_P450_sf"/>
</dbReference>
<keyword evidence="2" id="KW-0560">Oxidoreductase</keyword>
<dbReference type="GO" id="GO:0020037">
    <property type="term" value="F:heme binding"/>
    <property type="evidence" value="ECO:0007669"/>
    <property type="project" value="InterPro"/>
</dbReference>
<keyword evidence="6" id="KW-1185">Reference proteome</keyword>
<dbReference type="STRING" id="3055.A0A2K3CSM8"/>
<dbReference type="InterPro" id="IPR017972">
    <property type="entry name" value="Cyt_P450_CS"/>
</dbReference>
<evidence type="ECO:0000256" key="3">
    <source>
        <dbReference type="SAM" id="MobiDB-lite"/>
    </source>
</evidence>
<dbReference type="PROSITE" id="PS00086">
    <property type="entry name" value="CYTOCHROME_P450"/>
    <property type="match status" value="1"/>
</dbReference>
<keyword evidence="2" id="KW-0503">Monooxygenase</keyword>
<evidence type="ECO:0008006" key="7">
    <source>
        <dbReference type="Google" id="ProtNLM"/>
    </source>
</evidence>
<evidence type="ECO:0000256" key="4">
    <source>
        <dbReference type="SAM" id="Phobius"/>
    </source>
</evidence>
<keyword evidence="1 2" id="KW-0479">Metal-binding</keyword>
<feature type="region of interest" description="Disordered" evidence="3">
    <location>
        <begin position="315"/>
        <end position="347"/>
    </location>
</feature>